<evidence type="ECO:0000256" key="1">
    <source>
        <dbReference type="SAM" id="SignalP"/>
    </source>
</evidence>
<dbReference type="GO" id="GO:0016810">
    <property type="term" value="F:hydrolase activity, acting on carbon-nitrogen (but not peptide) bonds"/>
    <property type="evidence" value="ECO:0007669"/>
    <property type="project" value="InterPro"/>
</dbReference>
<evidence type="ECO:0000259" key="2">
    <source>
        <dbReference type="Pfam" id="PF07969"/>
    </source>
</evidence>
<dbReference type="Pfam" id="PF07969">
    <property type="entry name" value="Amidohydro_3"/>
    <property type="match status" value="1"/>
</dbReference>
<dbReference type="AlphaFoldDB" id="A0A1I7DEG6"/>
<evidence type="ECO:0000313" key="4">
    <source>
        <dbReference type="Proteomes" id="UP000183371"/>
    </source>
</evidence>
<dbReference type="PANTHER" id="PTHR22642">
    <property type="entry name" value="IMIDAZOLONEPROPIONASE"/>
    <property type="match status" value="1"/>
</dbReference>
<feature type="signal peptide" evidence="1">
    <location>
        <begin position="1"/>
        <end position="26"/>
    </location>
</feature>
<dbReference type="Gene3D" id="2.30.40.10">
    <property type="entry name" value="Urease, subunit C, domain 1"/>
    <property type="match status" value="1"/>
</dbReference>
<sequence length="551" mass="60925">MNSRKVIAPLALATALSIGTAGSLLAQDGTAPSLILSNGQIYTASPDNPHAEAVAIQDNRIVAVGSTKDILAMAGPSTQQIDLKGKFVVPGLNDAHYHSFSNAPVGHQIELPWEPTWDQVLEAVEKATKDVPEGTWILGLAGVDVIEDLKADRFSLDKIAPDHPVYISTWFSHGEVMNTNAMNIFGVDENAPDPLGGWHIREAGSDKITGKFHEYVQWPLRRKLLDLNLSDEQMIQLLKEQTEQLLKWGVTSIQDMPIVTPERYLRLLNASETPIRVRYMRMPTTTPEARDISESATVDKHPFGNDRITASGTKWFLDGTPMERVAATRKDYADKPGWKGRIFFDDAEQQKMLSNPEEWRDQLLLHCHGDRCAENVMDNMEAVSKAGWPEKRLRIEHGDGIVGDLIPRAAELGIIVVQQPHHLVLKDIFNIRYGEDTDFLRLRSLIDAGIPLAFGTEGLETPNAAFPYSINHPLDPNESITRAQVIDAFTSVAAFAEMEEGEKGQIKPGMLADIAVLSQNLLEAPAEELEKTESLLTIIDGEIVYDAGKLN</sequence>
<dbReference type="Proteomes" id="UP000183371">
    <property type="component" value="Unassembled WGS sequence"/>
</dbReference>
<dbReference type="InterPro" id="IPR013108">
    <property type="entry name" value="Amidohydro_3"/>
</dbReference>
<gene>
    <name evidence="3" type="ORF">SAMN05444141_108225</name>
</gene>
<accession>A0A1I7DEG6</accession>
<dbReference type="Gene3D" id="3.20.20.140">
    <property type="entry name" value="Metal-dependent hydrolases"/>
    <property type="match status" value="1"/>
</dbReference>
<protein>
    <recommendedName>
        <fullName evidence="2">Amidohydrolase 3 domain-containing protein</fullName>
    </recommendedName>
</protein>
<evidence type="ECO:0000313" key="3">
    <source>
        <dbReference type="EMBL" id="SFU10015.1"/>
    </source>
</evidence>
<proteinExistence type="predicted"/>
<feature type="chain" id="PRO_5010162517" description="Amidohydrolase 3 domain-containing protein" evidence="1">
    <location>
        <begin position="27"/>
        <end position="551"/>
    </location>
</feature>
<dbReference type="SUPFAM" id="SSF51556">
    <property type="entry name" value="Metallo-dependent hydrolases"/>
    <property type="match status" value="1"/>
</dbReference>
<keyword evidence="4" id="KW-1185">Reference proteome</keyword>
<dbReference type="InterPro" id="IPR032466">
    <property type="entry name" value="Metal_Hydrolase"/>
</dbReference>
<dbReference type="PANTHER" id="PTHR22642:SF2">
    <property type="entry name" value="PROTEIN LONG AFTER FAR-RED 3"/>
    <property type="match status" value="1"/>
</dbReference>
<name>A0A1I7DEG6_9HYPH</name>
<organism evidence="3 4">
    <name type="scientific">Pseudovibrio denitrificans</name>
    <dbReference type="NCBI Taxonomy" id="258256"/>
    <lineage>
        <taxon>Bacteria</taxon>
        <taxon>Pseudomonadati</taxon>
        <taxon>Pseudomonadota</taxon>
        <taxon>Alphaproteobacteria</taxon>
        <taxon>Hyphomicrobiales</taxon>
        <taxon>Stappiaceae</taxon>
        <taxon>Pseudovibrio</taxon>
    </lineage>
</organism>
<keyword evidence="1" id="KW-0732">Signal</keyword>
<dbReference type="Gene3D" id="3.10.310.70">
    <property type="match status" value="1"/>
</dbReference>
<reference evidence="4" key="1">
    <citation type="submission" date="2016-10" db="EMBL/GenBank/DDBJ databases">
        <authorList>
            <person name="Varghese N."/>
            <person name="Submissions S."/>
        </authorList>
    </citation>
    <scope>NUCLEOTIDE SEQUENCE [LARGE SCALE GENOMIC DNA]</scope>
    <source>
        <strain evidence="4">DSM 17465</strain>
    </source>
</reference>
<feature type="domain" description="Amidohydrolase 3" evidence="2">
    <location>
        <begin position="81"/>
        <end position="545"/>
    </location>
</feature>
<dbReference type="RefSeq" id="WP_164845290.1">
    <property type="nucleotide sequence ID" value="NZ_FPBD01000008.1"/>
</dbReference>
<dbReference type="EMBL" id="FPBD01000008">
    <property type="protein sequence ID" value="SFU10015.1"/>
    <property type="molecule type" value="Genomic_DNA"/>
</dbReference>
<dbReference type="InterPro" id="IPR011059">
    <property type="entry name" value="Metal-dep_hydrolase_composite"/>
</dbReference>
<dbReference type="SUPFAM" id="SSF51338">
    <property type="entry name" value="Composite domain of metallo-dependent hydrolases"/>
    <property type="match status" value="1"/>
</dbReference>